<protein>
    <submittedName>
        <fullName evidence="3">Uncharacterized protein</fullName>
    </submittedName>
</protein>
<organism evidence="3 4">
    <name type="scientific">Micromonospora arborensis</name>
    <dbReference type="NCBI Taxonomy" id="2116518"/>
    <lineage>
        <taxon>Bacteria</taxon>
        <taxon>Bacillati</taxon>
        <taxon>Actinomycetota</taxon>
        <taxon>Actinomycetes</taxon>
        <taxon>Micromonosporales</taxon>
        <taxon>Micromonosporaceae</taxon>
        <taxon>Micromonospora</taxon>
    </lineage>
</organism>
<sequence>MTSKPNRITRRSPEPRKGLVQRSAPFLPPGSEIRQAFIYQTAPHFLLFIIVYLTGLSIFWVKYRCVAVAEDAIYVLESAKLSGGGKPQRLLGTLPRHTQLGPVSKRWAQVTILGERGWVHQRFHDQVAAADQEGGFTR</sequence>
<keyword evidence="4" id="KW-1185">Reference proteome</keyword>
<proteinExistence type="predicted"/>
<feature type="transmembrane region" description="Helical" evidence="2">
    <location>
        <begin position="44"/>
        <end position="63"/>
    </location>
</feature>
<gene>
    <name evidence="3" type="ORF">C7C45_29180</name>
</gene>
<accession>A0A318NBJ3</accession>
<dbReference type="OrthoDB" id="3693511at2"/>
<dbReference type="AlphaFoldDB" id="A0A318NBJ3"/>
<name>A0A318NBJ3_9ACTN</name>
<evidence type="ECO:0000313" key="3">
    <source>
        <dbReference type="EMBL" id="PYC65424.1"/>
    </source>
</evidence>
<dbReference type="RefSeq" id="WP_110567426.1">
    <property type="nucleotide sequence ID" value="NZ_JBEZDK010000002.1"/>
</dbReference>
<evidence type="ECO:0000256" key="2">
    <source>
        <dbReference type="SAM" id="Phobius"/>
    </source>
</evidence>
<keyword evidence="2" id="KW-0472">Membrane</keyword>
<reference evidence="3 4" key="1">
    <citation type="submission" date="2018-03" db="EMBL/GenBank/DDBJ databases">
        <title>Bioinformatic expansion and discovery of thiopeptide antibiotics.</title>
        <authorList>
            <person name="Schwalen C.J."/>
            <person name="Hudson G.A."/>
            <person name="Mitchell D.A."/>
        </authorList>
    </citation>
    <scope>NUCLEOTIDE SEQUENCE [LARGE SCALE GENOMIC DNA]</scope>
    <source>
        <strain evidence="3 4">NRRL 8041</strain>
    </source>
</reference>
<dbReference type="Proteomes" id="UP000248333">
    <property type="component" value="Unassembled WGS sequence"/>
</dbReference>
<keyword evidence="2" id="KW-1133">Transmembrane helix</keyword>
<evidence type="ECO:0000313" key="4">
    <source>
        <dbReference type="Proteomes" id="UP000248333"/>
    </source>
</evidence>
<feature type="region of interest" description="Disordered" evidence="1">
    <location>
        <begin position="1"/>
        <end position="21"/>
    </location>
</feature>
<evidence type="ECO:0000256" key="1">
    <source>
        <dbReference type="SAM" id="MobiDB-lite"/>
    </source>
</evidence>
<keyword evidence="2" id="KW-0812">Transmembrane</keyword>
<comment type="caution">
    <text evidence="3">The sequence shown here is derived from an EMBL/GenBank/DDBJ whole genome shotgun (WGS) entry which is preliminary data.</text>
</comment>
<dbReference type="EMBL" id="PYBV01000046">
    <property type="protein sequence ID" value="PYC65424.1"/>
    <property type="molecule type" value="Genomic_DNA"/>
</dbReference>